<protein>
    <submittedName>
        <fullName evidence="1">Uncharacterized protein</fullName>
    </submittedName>
</protein>
<organism evidence="1 2">
    <name type="scientific">Elysia marginata</name>
    <dbReference type="NCBI Taxonomy" id="1093978"/>
    <lineage>
        <taxon>Eukaryota</taxon>
        <taxon>Metazoa</taxon>
        <taxon>Spiralia</taxon>
        <taxon>Lophotrochozoa</taxon>
        <taxon>Mollusca</taxon>
        <taxon>Gastropoda</taxon>
        <taxon>Heterobranchia</taxon>
        <taxon>Euthyneura</taxon>
        <taxon>Panpulmonata</taxon>
        <taxon>Sacoglossa</taxon>
        <taxon>Placobranchoidea</taxon>
        <taxon>Plakobranchidae</taxon>
        <taxon>Elysia</taxon>
    </lineage>
</organism>
<evidence type="ECO:0000313" key="1">
    <source>
        <dbReference type="EMBL" id="GFR99415.1"/>
    </source>
</evidence>
<dbReference type="EMBL" id="BMAT01012803">
    <property type="protein sequence ID" value="GFR99415.1"/>
    <property type="molecule type" value="Genomic_DNA"/>
</dbReference>
<comment type="caution">
    <text evidence="1">The sequence shown here is derived from an EMBL/GenBank/DDBJ whole genome shotgun (WGS) entry which is preliminary data.</text>
</comment>
<proteinExistence type="predicted"/>
<evidence type="ECO:0000313" key="2">
    <source>
        <dbReference type="Proteomes" id="UP000762676"/>
    </source>
</evidence>
<dbReference type="Proteomes" id="UP000762676">
    <property type="component" value="Unassembled WGS sequence"/>
</dbReference>
<name>A0AAV4HPN6_9GAST</name>
<gene>
    <name evidence="1" type="ORF">ElyMa_006373700</name>
</gene>
<accession>A0AAV4HPN6</accession>
<reference evidence="1 2" key="1">
    <citation type="journal article" date="2021" name="Elife">
        <title>Chloroplast acquisition without the gene transfer in kleptoplastic sea slugs, Plakobranchus ocellatus.</title>
        <authorList>
            <person name="Maeda T."/>
            <person name="Takahashi S."/>
            <person name="Yoshida T."/>
            <person name="Shimamura S."/>
            <person name="Takaki Y."/>
            <person name="Nagai Y."/>
            <person name="Toyoda A."/>
            <person name="Suzuki Y."/>
            <person name="Arimoto A."/>
            <person name="Ishii H."/>
            <person name="Satoh N."/>
            <person name="Nishiyama T."/>
            <person name="Hasebe M."/>
            <person name="Maruyama T."/>
            <person name="Minagawa J."/>
            <person name="Obokata J."/>
            <person name="Shigenobu S."/>
        </authorList>
    </citation>
    <scope>NUCLEOTIDE SEQUENCE [LARGE SCALE GENOMIC DNA]</scope>
</reference>
<dbReference type="AlphaFoldDB" id="A0AAV4HPN6"/>
<sequence length="61" mass="6685">QQRAVGLLGFLKPVIHMVSRTHAVTGQCLVTIHTEIWTLVAAWVAPRQENPPHPQGAECSC</sequence>
<feature type="non-terminal residue" evidence="1">
    <location>
        <position position="1"/>
    </location>
</feature>
<keyword evidence="2" id="KW-1185">Reference proteome</keyword>